<protein>
    <recommendedName>
        <fullName evidence="4">Phage protein</fullName>
    </recommendedName>
</protein>
<organism evidence="2 3">
    <name type="scientific">Staphylococcus americanisciuri</name>
    <dbReference type="NCBI Taxonomy" id="2973940"/>
    <lineage>
        <taxon>Bacteria</taxon>
        <taxon>Bacillati</taxon>
        <taxon>Bacillota</taxon>
        <taxon>Bacilli</taxon>
        <taxon>Bacillales</taxon>
        <taxon>Staphylococcaceae</taxon>
        <taxon>Staphylococcus</taxon>
    </lineage>
</organism>
<reference evidence="2 3" key="1">
    <citation type="journal article" date="2023" name="Int. J. Syst. Evol. Microbiol.">
        <title>Streptococcus sciuri sp. nov., Staphylococcus marylandisciuri sp. nov. and Staphylococcus americanisciuri sp. nov., isolated from faeces of eastern grey squirrel (Sciurus carolinensis).</title>
        <authorList>
            <person name="Volokhov D.V."/>
            <person name="Zagorodnyaya T.A."/>
            <person name="Furtak V.A."/>
            <person name="Nattanmai G."/>
            <person name="Randall L."/>
            <person name="Jose S."/>
            <person name="Gao Y."/>
            <person name="Eisenberg T."/>
            <person name="Delmonte P."/>
            <person name="Blom J."/>
            <person name="Mitchell K.K."/>
        </authorList>
    </citation>
    <scope>NUCLEOTIDE SEQUENCE [LARGE SCALE GENOMIC DNA]</scope>
    <source>
        <strain evidence="2 3">GRT3</strain>
    </source>
</reference>
<evidence type="ECO:0000313" key="2">
    <source>
        <dbReference type="EMBL" id="MCS4486352.1"/>
    </source>
</evidence>
<comment type="caution">
    <text evidence="2">The sequence shown here is derived from an EMBL/GenBank/DDBJ whole genome shotgun (WGS) entry which is preliminary data.</text>
</comment>
<accession>A0ABT2F1Q2</accession>
<evidence type="ECO:0008006" key="4">
    <source>
        <dbReference type="Google" id="ProtNLM"/>
    </source>
</evidence>
<dbReference type="RefSeq" id="WP_259199648.1">
    <property type="nucleotide sequence ID" value="NZ_JANUXY010000004.1"/>
</dbReference>
<evidence type="ECO:0000256" key="1">
    <source>
        <dbReference type="SAM" id="MobiDB-lite"/>
    </source>
</evidence>
<name>A0ABT2F1Q2_9STAP</name>
<dbReference type="EMBL" id="JANUXY010000004">
    <property type="protein sequence ID" value="MCS4486352.1"/>
    <property type="molecule type" value="Genomic_DNA"/>
</dbReference>
<sequence>MAILEELLEEVKRLNKNLKALNTELDTVDSSEKKEEVKEKPIEKAPAKAKTQEEPTSEYTKDYVLSLGKEFLKKADNSDKSAFKDKLSELNASKLSTVEAEHYPDVVEFMKARLEA</sequence>
<feature type="region of interest" description="Disordered" evidence="1">
    <location>
        <begin position="26"/>
        <end position="58"/>
    </location>
</feature>
<dbReference type="Proteomes" id="UP001205609">
    <property type="component" value="Unassembled WGS sequence"/>
</dbReference>
<feature type="compositionally biased region" description="Basic and acidic residues" evidence="1">
    <location>
        <begin position="30"/>
        <end position="53"/>
    </location>
</feature>
<evidence type="ECO:0000313" key="3">
    <source>
        <dbReference type="Proteomes" id="UP001205609"/>
    </source>
</evidence>
<proteinExistence type="predicted"/>
<keyword evidence="3" id="KW-1185">Reference proteome</keyword>
<gene>
    <name evidence="2" type="ORF">NXS11_05515</name>
</gene>